<dbReference type="PROSITE" id="PS00600">
    <property type="entry name" value="AA_TRANSFER_CLASS_3"/>
    <property type="match status" value="1"/>
</dbReference>
<dbReference type="Proteomes" id="UP000294887">
    <property type="component" value="Unassembled WGS sequence"/>
</dbReference>
<proteinExistence type="inferred from homology"/>
<dbReference type="CDD" id="cd00610">
    <property type="entry name" value="OAT_like"/>
    <property type="match status" value="1"/>
</dbReference>
<comment type="similarity">
    <text evidence="2 5">Belongs to the class-III pyridoxal-phosphate-dependent aminotransferase family.</text>
</comment>
<keyword evidence="4 5" id="KW-0663">Pyridoxal phosphate</keyword>
<comment type="caution">
    <text evidence="6">The sequence shown here is derived from an EMBL/GenBank/DDBJ whole genome shotgun (WGS) entry which is preliminary data.</text>
</comment>
<dbReference type="Pfam" id="PF00202">
    <property type="entry name" value="Aminotran_3"/>
    <property type="match status" value="1"/>
</dbReference>
<reference evidence="6 7" key="1">
    <citation type="submission" date="2019-03" db="EMBL/GenBank/DDBJ databases">
        <title>Genomic Encyclopedia of Type Strains, Phase IV (KMG-IV): sequencing the most valuable type-strain genomes for metagenomic binning, comparative biology and taxonomic classification.</title>
        <authorList>
            <person name="Goeker M."/>
        </authorList>
    </citation>
    <scope>NUCLEOTIDE SEQUENCE [LARGE SCALE GENOMIC DNA]</scope>
    <source>
        <strain evidence="6 7">DSM 24830</strain>
    </source>
</reference>
<dbReference type="InterPro" id="IPR015424">
    <property type="entry name" value="PyrdxlP-dep_Trfase"/>
</dbReference>
<evidence type="ECO:0000256" key="4">
    <source>
        <dbReference type="ARBA" id="ARBA00022898"/>
    </source>
</evidence>
<dbReference type="OrthoDB" id="9801052at2"/>
<dbReference type="RefSeq" id="WP_131905468.1">
    <property type="nucleotide sequence ID" value="NZ_BAAAFU010000004.1"/>
</dbReference>
<dbReference type="PIRSF" id="PIRSF000521">
    <property type="entry name" value="Transaminase_4ab_Lys_Orn"/>
    <property type="match status" value="1"/>
</dbReference>
<keyword evidence="6" id="KW-0808">Transferase</keyword>
<gene>
    <name evidence="6" type="ORF">EV695_1670</name>
</gene>
<dbReference type="InterPro" id="IPR015422">
    <property type="entry name" value="PyrdxlP-dep_Trfase_small"/>
</dbReference>
<evidence type="ECO:0000256" key="5">
    <source>
        <dbReference type="RuleBase" id="RU003560"/>
    </source>
</evidence>
<evidence type="ECO:0000256" key="1">
    <source>
        <dbReference type="ARBA" id="ARBA00001933"/>
    </source>
</evidence>
<dbReference type="GO" id="GO:0030170">
    <property type="term" value="F:pyridoxal phosphate binding"/>
    <property type="evidence" value="ECO:0007669"/>
    <property type="project" value="InterPro"/>
</dbReference>
<dbReference type="InterPro" id="IPR015421">
    <property type="entry name" value="PyrdxlP-dep_Trfase_major"/>
</dbReference>
<dbReference type="FunFam" id="3.40.640.10:FF:000004">
    <property type="entry name" value="Acetylornithine aminotransferase"/>
    <property type="match status" value="1"/>
</dbReference>
<name>A0A4R1EZ56_9GAMM</name>
<evidence type="ECO:0000256" key="2">
    <source>
        <dbReference type="ARBA" id="ARBA00008954"/>
    </source>
</evidence>
<evidence type="ECO:0000313" key="7">
    <source>
        <dbReference type="Proteomes" id="UP000294887"/>
    </source>
</evidence>
<dbReference type="AlphaFoldDB" id="A0A4R1EZ56"/>
<dbReference type="EMBL" id="SMFQ01000003">
    <property type="protein sequence ID" value="TCJ87167.1"/>
    <property type="molecule type" value="Genomic_DNA"/>
</dbReference>
<dbReference type="PANTHER" id="PTHR43094:SF1">
    <property type="entry name" value="AMINOTRANSFERASE CLASS-III"/>
    <property type="match status" value="1"/>
</dbReference>
<dbReference type="SUPFAM" id="SSF53383">
    <property type="entry name" value="PLP-dependent transferases"/>
    <property type="match status" value="1"/>
</dbReference>
<comment type="cofactor">
    <cofactor evidence="1">
        <name>pyridoxal 5'-phosphate</name>
        <dbReference type="ChEBI" id="CHEBI:597326"/>
    </cofactor>
</comment>
<evidence type="ECO:0000313" key="6">
    <source>
        <dbReference type="EMBL" id="TCJ87167.1"/>
    </source>
</evidence>
<sequence>MGNTNVNTTPATEIDELAAKDQKHVWHHLTQHKGFETTTPMMMVSGEGLRITDDKGNEYLDAVAGAVWTVNVGYGRERIAKAVYEQIKTMNFFAGSMGSAPGAQFAEMLIDKMPGMNRVYYSNSGSEANEKAFKMVRQISHNKYDGKKHKILFRERDYHGTTITALSATGQLQRKDQYGPFTPGFVEFPHCCEYRSQFEDTTDYGVKAALEMEKVILAEGPDTVGAVIVEPITAGGGVITPPAGYYEKIQELCKKYNLLLIVDEVVCGLGRTGTWFGYQHFGIKPDIVTMAKGVASGYAAISCTVTTEEVFNMFKEDPSDNMSYFRDISTFGGCTAGPAAAIENMKIIEEENLLENVTKMGEYAMDRMLALKEKHAMIGDVRGKGLFLGIELVKDRETKEPMDESVSVAIAADCMKNGVIIGRTNRSFATLNNTLCLAPALIATKDDIDEIMDAIDAAITRLS</sequence>
<protein>
    <submittedName>
        <fullName evidence="6">Taurine-pyruvate aminotransferase</fullName>
    </submittedName>
</protein>
<keyword evidence="3 6" id="KW-0032">Aminotransferase</keyword>
<dbReference type="Gene3D" id="3.40.640.10">
    <property type="entry name" value="Type I PLP-dependent aspartate aminotransferase-like (Major domain)"/>
    <property type="match status" value="1"/>
</dbReference>
<organism evidence="6 7">
    <name type="scientific">Cocleimonas flava</name>
    <dbReference type="NCBI Taxonomy" id="634765"/>
    <lineage>
        <taxon>Bacteria</taxon>
        <taxon>Pseudomonadati</taxon>
        <taxon>Pseudomonadota</taxon>
        <taxon>Gammaproteobacteria</taxon>
        <taxon>Thiotrichales</taxon>
        <taxon>Thiotrichaceae</taxon>
        <taxon>Cocleimonas</taxon>
    </lineage>
</organism>
<keyword evidence="7" id="KW-1185">Reference proteome</keyword>
<dbReference type="GO" id="GO:0005829">
    <property type="term" value="C:cytosol"/>
    <property type="evidence" value="ECO:0007669"/>
    <property type="project" value="TreeGrafter"/>
</dbReference>
<accession>A0A4R1EZ56</accession>
<dbReference type="GO" id="GO:0008483">
    <property type="term" value="F:transaminase activity"/>
    <property type="evidence" value="ECO:0007669"/>
    <property type="project" value="UniProtKB-KW"/>
</dbReference>
<dbReference type="InterPro" id="IPR049704">
    <property type="entry name" value="Aminotrans_3_PPA_site"/>
</dbReference>
<evidence type="ECO:0000256" key="3">
    <source>
        <dbReference type="ARBA" id="ARBA00022576"/>
    </source>
</evidence>
<dbReference type="PANTHER" id="PTHR43094">
    <property type="entry name" value="AMINOTRANSFERASE"/>
    <property type="match status" value="1"/>
</dbReference>
<dbReference type="Gene3D" id="3.90.1150.10">
    <property type="entry name" value="Aspartate Aminotransferase, domain 1"/>
    <property type="match status" value="1"/>
</dbReference>
<dbReference type="InterPro" id="IPR005814">
    <property type="entry name" value="Aminotrans_3"/>
</dbReference>
<keyword evidence="6" id="KW-0670">Pyruvate</keyword>